<keyword evidence="4" id="KW-0004">4Fe-4S</keyword>
<dbReference type="Gene3D" id="3.40.228.10">
    <property type="entry name" value="Dimethylsulfoxide Reductase, domain 2"/>
    <property type="match status" value="1"/>
</dbReference>
<evidence type="ECO:0000256" key="2">
    <source>
        <dbReference type="ARBA" id="ARBA00001966"/>
    </source>
</evidence>
<reference evidence="13 14" key="1">
    <citation type="submission" date="2022-08" db="EMBL/GenBank/DDBJ databases">
        <title>Reclassification of Massilia species as members of the genera Telluria, Duganella, Pseudoduganella, Mokoshia gen. nov. and Zemynaea gen. nov. using orthogonal and non-orthogonal genome-based approaches.</title>
        <authorList>
            <person name="Bowman J.P."/>
        </authorList>
    </citation>
    <scope>NUCLEOTIDE SEQUENCE [LARGE SCALE GENOMIC DNA]</scope>
    <source>
        <strain evidence="13 14">JCM 31316</strain>
    </source>
</reference>
<dbReference type="CDD" id="cd02787">
    <property type="entry name" value="MopB_CT_ydeP"/>
    <property type="match status" value="1"/>
</dbReference>
<dbReference type="InterPro" id="IPR050123">
    <property type="entry name" value="Prok_molybdopt-oxidoreductase"/>
</dbReference>
<dbReference type="NCBIfam" id="TIGR01701">
    <property type="entry name" value="Fdhalpha-like"/>
    <property type="match status" value="1"/>
</dbReference>
<evidence type="ECO:0000256" key="5">
    <source>
        <dbReference type="ARBA" id="ARBA00022505"/>
    </source>
</evidence>
<dbReference type="Gene3D" id="2.40.40.20">
    <property type="match status" value="1"/>
</dbReference>
<dbReference type="Pfam" id="PF01568">
    <property type="entry name" value="Molydop_binding"/>
    <property type="match status" value="1"/>
</dbReference>
<evidence type="ECO:0000256" key="3">
    <source>
        <dbReference type="ARBA" id="ARBA00010312"/>
    </source>
</evidence>
<dbReference type="InterPro" id="IPR006656">
    <property type="entry name" value="Mopterin_OxRdtase"/>
</dbReference>
<feature type="region of interest" description="Disordered" evidence="10">
    <location>
        <begin position="529"/>
        <end position="549"/>
    </location>
</feature>
<keyword evidence="9" id="KW-0411">Iron-sulfur</keyword>
<evidence type="ECO:0000259" key="11">
    <source>
        <dbReference type="Pfam" id="PF00384"/>
    </source>
</evidence>
<dbReference type="SUPFAM" id="SSF50692">
    <property type="entry name" value="ADC-like"/>
    <property type="match status" value="1"/>
</dbReference>
<evidence type="ECO:0000313" key="14">
    <source>
        <dbReference type="Proteomes" id="UP001204151"/>
    </source>
</evidence>
<dbReference type="PIRSF" id="PIRSF000144">
    <property type="entry name" value="CbbBc"/>
    <property type="match status" value="1"/>
</dbReference>
<evidence type="ECO:0000256" key="4">
    <source>
        <dbReference type="ARBA" id="ARBA00022485"/>
    </source>
</evidence>
<dbReference type="InterPro" id="IPR009010">
    <property type="entry name" value="Asp_de-COase-like_dom_sf"/>
</dbReference>
<dbReference type="InterPro" id="IPR037951">
    <property type="entry name" value="MopB_CT_YdeP"/>
</dbReference>
<dbReference type="InterPro" id="IPR041953">
    <property type="entry name" value="YdeP_MopB"/>
</dbReference>
<dbReference type="PANTHER" id="PTHR43105">
    <property type="entry name" value="RESPIRATORY NITRATE REDUCTASE"/>
    <property type="match status" value="1"/>
</dbReference>
<evidence type="ECO:0000256" key="8">
    <source>
        <dbReference type="ARBA" id="ARBA00023004"/>
    </source>
</evidence>
<dbReference type="InterPro" id="IPR010046">
    <property type="entry name" value="Mopterin_OxRdtse_a_bac"/>
</dbReference>
<keyword evidence="8" id="KW-0408">Iron</keyword>
<organism evidence="13 14">
    <name type="scientific">Massilia pinisoli</name>
    <dbReference type="NCBI Taxonomy" id="1772194"/>
    <lineage>
        <taxon>Bacteria</taxon>
        <taxon>Pseudomonadati</taxon>
        <taxon>Pseudomonadota</taxon>
        <taxon>Betaproteobacteria</taxon>
        <taxon>Burkholderiales</taxon>
        <taxon>Oxalobacteraceae</taxon>
        <taxon>Telluria group</taxon>
        <taxon>Massilia</taxon>
    </lineage>
</organism>
<name>A0ABT1ZK24_9BURK</name>
<evidence type="ECO:0000256" key="1">
    <source>
        <dbReference type="ARBA" id="ARBA00001942"/>
    </source>
</evidence>
<proteinExistence type="inferred from homology"/>
<evidence type="ECO:0000256" key="7">
    <source>
        <dbReference type="ARBA" id="ARBA00023002"/>
    </source>
</evidence>
<dbReference type="PANTHER" id="PTHR43105:SF4">
    <property type="entry name" value="PROTEIN YDEP"/>
    <property type="match status" value="1"/>
</dbReference>
<comment type="similarity">
    <text evidence="3">Belongs to the prokaryotic molybdopterin-containing oxidoreductase family.</text>
</comment>
<dbReference type="EMBL" id="JANUGW010000001">
    <property type="protein sequence ID" value="MCS0580254.1"/>
    <property type="molecule type" value="Genomic_DNA"/>
</dbReference>
<dbReference type="CDD" id="cd02767">
    <property type="entry name" value="MopB_ydeP"/>
    <property type="match status" value="1"/>
</dbReference>
<dbReference type="Pfam" id="PF00384">
    <property type="entry name" value="Molybdopterin"/>
    <property type="match status" value="1"/>
</dbReference>
<evidence type="ECO:0000256" key="9">
    <source>
        <dbReference type="ARBA" id="ARBA00023014"/>
    </source>
</evidence>
<comment type="cofactor">
    <cofactor evidence="1">
        <name>Mo-bis(molybdopterin guanine dinucleotide)</name>
        <dbReference type="ChEBI" id="CHEBI:60539"/>
    </cofactor>
</comment>
<feature type="region of interest" description="Disordered" evidence="10">
    <location>
        <begin position="1"/>
        <end position="25"/>
    </location>
</feature>
<evidence type="ECO:0000313" key="13">
    <source>
        <dbReference type="EMBL" id="MCS0580254.1"/>
    </source>
</evidence>
<dbReference type="SUPFAM" id="SSF53706">
    <property type="entry name" value="Formate dehydrogenase/DMSO reductase, domains 1-3"/>
    <property type="match status" value="1"/>
</dbReference>
<evidence type="ECO:0000259" key="12">
    <source>
        <dbReference type="Pfam" id="PF01568"/>
    </source>
</evidence>
<dbReference type="RefSeq" id="WP_258814902.1">
    <property type="nucleotide sequence ID" value="NZ_JANUGW010000001.1"/>
</dbReference>
<feature type="domain" description="Molybdopterin dinucleotide-binding" evidence="12">
    <location>
        <begin position="654"/>
        <end position="759"/>
    </location>
</feature>
<dbReference type="Proteomes" id="UP001204151">
    <property type="component" value="Unassembled WGS sequence"/>
</dbReference>
<protein>
    <submittedName>
        <fullName evidence="13">FdhF/YdeP family oxidoreductase</fullName>
    </submittedName>
</protein>
<keyword evidence="7" id="KW-0560">Oxidoreductase</keyword>
<dbReference type="InterPro" id="IPR006657">
    <property type="entry name" value="MoPterin_dinucl-bd_dom"/>
</dbReference>
<keyword evidence="14" id="KW-1185">Reference proteome</keyword>
<dbReference type="Gene3D" id="3.40.50.740">
    <property type="match status" value="1"/>
</dbReference>
<gene>
    <name evidence="13" type="ORF">NX784_01470</name>
</gene>
<evidence type="ECO:0000256" key="10">
    <source>
        <dbReference type="SAM" id="MobiDB-lite"/>
    </source>
</evidence>
<keyword evidence="6" id="KW-0479">Metal-binding</keyword>
<keyword evidence="5" id="KW-0500">Molybdenum</keyword>
<comment type="cofactor">
    <cofactor evidence="2">
        <name>[4Fe-4S] cluster</name>
        <dbReference type="ChEBI" id="CHEBI:49883"/>
    </cofactor>
</comment>
<sequence length="775" mass="84459">MSKQGGKTPGKTGEPNEPKIPAGGWGSLKEVGTILLKERVPFEGSQLLTHQNKPDGYMCVSCAWAKPAHPHPAEFCESGAKATAWEVTSKHIGADFFQRHTLRELETWHDHELEAAGRLTVPMRYDGALDRYVEITWERAFAEIGAELRRMDPKNVVFYSSGRASLETSYMYQLLARMYGNNNLPDSSNMCHESTSVALPKTIGVPIGTVVLDDFDHTDCIFFFGQNVGVNSPRMLHQLQDARKRGVPIVTFNPLRERGLVSFVNPQSPTEMLTGHETVISTQYHQVKAGGDTAALMGMCKAVLEADARAVAEGGPRAIDADFIAEHCHGFDEFAAAVRTRGWDEIEREAGLTQAQMEQAAGTYIRAKSVIGVFGMGLTQHRNGVQNVQMLVNLLLLRGNIGKPGAGICPVRGHSNVQGQRTVGITEKPELAPLDKLKELYGFEPPRDKGMNTVEACEAIRAGKVQALISLGGNLVRAVPEHGLMDTAWRALPLTVQISTKLNRSHLVHGKTAYVLPCLGRIEIDRQAGGEQSVSMEDSTGCMHGSRGRAEPAADTLLSEPAIVAGIAKAALDPNPKVDWDAWVADYAKVRDAIAATYPEIFHDFNDRMWTPGGFRKPVAAAKREWKTPTGKANFTVPDTLSADPDMPVPADALRLFTVRSDGQFNTTIYSLEDRFRGVQDRKVLLMAGADMARLGLADGDIVTASTAVDDGVTRTVEGLRVVEYGVPAGCVAGYYPECNPLIPLWHYAKDSKVPAAKSIAIRIERTGGPDRPLH</sequence>
<comment type="caution">
    <text evidence="13">The sequence shown here is derived from an EMBL/GenBank/DDBJ whole genome shotgun (WGS) entry which is preliminary data.</text>
</comment>
<accession>A0ABT1ZK24</accession>
<evidence type="ECO:0000256" key="6">
    <source>
        <dbReference type="ARBA" id="ARBA00022723"/>
    </source>
</evidence>
<feature type="domain" description="Molybdopterin oxidoreductase" evidence="11">
    <location>
        <begin position="118"/>
        <end position="494"/>
    </location>
</feature>